<name>S5RTL5_9AGAM</name>
<accession>S5RTL5</accession>
<organism evidence="2">
    <name type="scientific">Heterobasidion irregulare</name>
    <dbReference type="NCBI Taxonomy" id="984962"/>
    <lineage>
        <taxon>Eukaryota</taxon>
        <taxon>Fungi</taxon>
        <taxon>Dikarya</taxon>
        <taxon>Basidiomycota</taxon>
        <taxon>Agaricomycotina</taxon>
        <taxon>Agaricomycetes</taxon>
        <taxon>Russulales</taxon>
        <taxon>Bondarzewiaceae</taxon>
        <taxon>Heterobasidion</taxon>
        <taxon>Heterobasidion annosum species complex</taxon>
    </lineage>
</organism>
<proteinExistence type="predicted"/>
<reference evidence="2" key="1">
    <citation type="journal article" date="2013" name="Mol. Biol. Evol.">
        <title>Extensive trans-specific polymorphism at the mating type locus of the root decay fungus heterobasidion.</title>
        <authorList>
            <person name="van Diepen L.T."/>
            <person name="Olson A."/>
            <person name="Ihrmark K."/>
            <person name="Stenlid J."/>
            <person name="James T.Y."/>
        </authorList>
    </citation>
    <scope>NUCLEOTIDE SEQUENCE</scope>
    <source>
        <strain evidence="2">Dlc99_7a_sp_C3</strain>
    </source>
</reference>
<dbReference type="EMBL" id="KF280354">
    <property type="protein sequence ID" value="AGS09193.1"/>
    <property type="molecule type" value="Genomic_DNA"/>
</dbReference>
<feature type="region of interest" description="Disordered" evidence="1">
    <location>
        <begin position="311"/>
        <end position="378"/>
    </location>
</feature>
<feature type="region of interest" description="Disordered" evidence="1">
    <location>
        <begin position="412"/>
        <end position="531"/>
    </location>
</feature>
<protein>
    <submittedName>
        <fullName evidence="2">B2 mating type protein</fullName>
    </submittedName>
</protein>
<reference evidence="2" key="2">
    <citation type="submission" date="2013-06" db="EMBL/GenBank/DDBJ databases">
        <authorList>
            <person name="van Diepen L.T.A."/>
            <person name="Olson A."/>
            <person name="Ihrmark K."/>
            <person name="Stenlid J."/>
            <person name="James T.Y."/>
        </authorList>
    </citation>
    <scope>NUCLEOTIDE SEQUENCE</scope>
    <source>
        <strain evidence="2">Dlc99_7a_sp_C3</strain>
    </source>
</reference>
<evidence type="ECO:0000256" key="1">
    <source>
        <dbReference type="SAM" id="MobiDB-lite"/>
    </source>
</evidence>
<feature type="compositionally biased region" description="Low complexity" evidence="1">
    <location>
        <begin position="478"/>
        <end position="519"/>
    </location>
</feature>
<feature type="compositionally biased region" description="Low complexity" evidence="1">
    <location>
        <begin position="329"/>
        <end position="344"/>
    </location>
</feature>
<dbReference type="AlphaFoldDB" id="S5RTL5"/>
<evidence type="ECO:0000313" key="2">
    <source>
        <dbReference type="EMBL" id="AGS09193.1"/>
    </source>
</evidence>
<sequence length="601" mass="65355">MSYSDHLRAIAHTAEGSTWYQASSKAVSRFSSTAAGVQYTSILPNPEVVSYTFTLPNPLTADLVALGLSEATSEKLSSNYLRASIELKAAYEAEFRRSTTVCLQVIRMFRLVLPGFEKRMHSTYASRYTNAVNSWAEKQMSVTRQKLMHVTLSARYCATPLLQSSTPKPGKIVFVTEKNSLSSQVGAIPSKSRFRRVKIENMESHDLSSNSDKKGSINNVIDLTSSFLPQPFIVKFEDDTLSHHEAPSHAFPTVYHSRSLPSRGDSCLKILPRGLRRTISSQTTDVDSLIHAFGRFFPEALPDCKNSYGKNGSYDPEEGTAGYHFSARSPPSSLSSDLPVSSPSTVLKPPVFSPPTKLRDSRGSFERPSISLSPQHPGFKAHRQCKVSTIPTLHLATSTDARLPQLPVSVSAVSSPRVEKPGSPILATTVPHTASTSLSPRRRKVARLPTRRAPALPILAPTMPDASPLPPLNVANVSSLPRSSFPSTRSRSTISRTPSLVSLASSDSESSTPSSDGLDTPPSTPPPFITKFPWSMSPSSLSSKPFTPTFDSTLSPGNLLQFSSARQPKIFEAHLPSSAPPFGFSAGIKREEVSFSFAFNR</sequence>
<feature type="compositionally biased region" description="Polar residues" evidence="1">
    <location>
        <begin position="430"/>
        <end position="439"/>
    </location>
</feature>
<feature type="compositionally biased region" description="Basic residues" evidence="1">
    <location>
        <begin position="440"/>
        <end position="450"/>
    </location>
</feature>